<evidence type="ECO:0000256" key="13">
    <source>
        <dbReference type="PROSITE-ProRule" id="PRU01379"/>
    </source>
</evidence>
<dbReference type="GO" id="GO:0008270">
    <property type="term" value="F:zinc ion binding"/>
    <property type="evidence" value="ECO:0007669"/>
    <property type="project" value="InterPro"/>
</dbReference>
<evidence type="ECO:0000313" key="18">
    <source>
        <dbReference type="Proteomes" id="UP000006039"/>
    </source>
</evidence>
<evidence type="ECO:0000256" key="6">
    <source>
        <dbReference type="ARBA" id="ARBA00022670"/>
    </source>
</evidence>
<comment type="cofactor">
    <cofactor evidence="1">
        <name>Zn(2+)</name>
        <dbReference type="ChEBI" id="CHEBI:29105"/>
    </cofactor>
</comment>
<accession>J3PBJ4</accession>
<dbReference type="PANTHER" id="PTHR11705:SF83">
    <property type="entry name" value="INACTIVE METALLOCARBOXYPEPTIDASE ECM14"/>
    <property type="match status" value="1"/>
</dbReference>
<organism evidence="16">
    <name type="scientific">Gaeumannomyces tritici (strain R3-111a-1)</name>
    <name type="common">Wheat and barley take-all root rot fungus</name>
    <name type="synonym">Gaeumannomyces graminis var. tritici</name>
    <dbReference type="NCBI Taxonomy" id="644352"/>
    <lineage>
        <taxon>Eukaryota</taxon>
        <taxon>Fungi</taxon>
        <taxon>Dikarya</taxon>
        <taxon>Ascomycota</taxon>
        <taxon>Pezizomycotina</taxon>
        <taxon>Sordariomycetes</taxon>
        <taxon>Sordariomycetidae</taxon>
        <taxon>Magnaporthales</taxon>
        <taxon>Magnaporthaceae</taxon>
        <taxon>Gaeumannomyces</taxon>
    </lineage>
</organism>
<protein>
    <recommendedName>
        <fullName evidence="12">Carboxypeptidase M14B</fullName>
    </recommendedName>
    <alternativeName>
        <fullName evidence="11">Carboxypeptidase MCPB</fullName>
    </alternativeName>
</protein>
<evidence type="ECO:0000256" key="11">
    <source>
        <dbReference type="ARBA" id="ARBA00041263"/>
    </source>
</evidence>
<reference evidence="16" key="3">
    <citation type="submission" date="2010-09" db="EMBL/GenBank/DDBJ databases">
        <title>Annotation of Gaeumannomyces graminis var. tritici R3-111a-1.</title>
        <authorList>
            <consortium name="The Broad Institute Genome Sequencing Platform"/>
            <person name="Ma L.-J."/>
            <person name="Dead R."/>
            <person name="Young S.K."/>
            <person name="Zeng Q."/>
            <person name="Gargeya S."/>
            <person name="Fitzgerald M."/>
            <person name="Haas B."/>
            <person name="Abouelleil A."/>
            <person name="Alvarado L."/>
            <person name="Arachchi H.M."/>
            <person name="Berlin A."/>
            <person name="Brown A."/>
            <person name="Chapman S.B."/>
            <person name="Chen Z."/>
            <person name="Dunbar C."/>
            <person name="Freedman E."/>
            <person name="Gearin G."/>
            <person name="Gellesch M."/>
            <person name="Goldberg J."/>
            <person name="Griggs A."/>
            <person name="Gujja S."/>
            <person name="Heiman D."/>
            <person name="Howarth C."/>
            <person name="Larson L."/>
            <person name="Lui A."/>
            <person name="MacDonald P.J.P."/>
            <person name="Mehta T."/>
            <person name="Montmayeur A."/>
            <person name="Murphy C."/>
            <person name="Neiman D."/>
            <person name="Pearson M."/>
            <person name="Priest M."/>
            <person name="Roberts A."/>
            <person name="Saif S."/>
            <person name="Shea T."/>
            <person name="Shenoy N."/>
            <person name="Sisk P."/>
            <person name="Stolte C."/>
            <person name="Sykes S."/>
            <person name="Yandava C."/>
            <person name="Wortman J."/>
            <person name="Nusbaum C."/>
            <person name="Birren B."/>
        </authorList>
    </citation>
    <scope>NUCLEOTIDE SEQUENCE</scope>
    <source>
        <strain evidence="16">R3-111a-1</strain>
    </source>
</reference>
<dbReference type="HOGENOM" id="CLU_026103_1_0_1"/>
<keyword evidence="9" id="KW-0843">Virulence</keyword>
<feature type="chain" id="PRO_5015095153" description="Carboxypeptidase M14B" evidence="14">
    <location>
        <begin position="23"/>
        <end position="555"/>
    </location>
</feature>
<comment type="similarity">
    <text evidence="4 13">Belongs to the peptidase M14 family.</text>
</comment>
<dbReference type="RefSeq" id="XP_009227008.1">
    <property type="nucleotide sequence ID" value="XM_009228744.1"/>
</dbReference>
<name>J3PBJ4_GAET3</name>
<evidence type="ECO:0000256" key="14">
    <source>
        <dbReference type="SAM" id="SignalP"/>
    </source>
</evidence>
<dbReference type="Pfam" id="PF00246">
    <property type="entry name" value="Peptidase_M14"/>
    <property type="match status" value="1"/>
</dbReference>
<dbReference type="AlphaFoldDB" id="J3PBJ4"/>
<reference evidence="17" key="4">
    <citation type="journal article" date="2015" name="G3 (Bethesda)">
        <title>Genome sequences of three phytopathogenic species of the Magnaporthaceae family of fungi.</title>
        <authorList>
            <person name="Okagaki L.H."/>
            <person name="Nunes C.C."/>
            <person name="Sailsbery J."/>
            <person name="Clay B."/>
            <person name="Brown D."/>
            <person name="John T."/>
            <person name="Oh Y."/>
            <person name="Young N."/>
            <person name="Fitzgerald M."/>
            <person name="Haas B.J."/>
            <person name="Zeng Q."/>
            <person name="Young S."/>
            <person name="Adiconis X."/>
            <person name="Fan L."/>
            <person name="Levin J.Z."/>
            <person name="Mitchell T.K."/>
            <person name="Okubara P.A."/>
            <person name="Farman M.L."/>
            <person name="Kohn L.M."/>
            <person name="Birren B."/>
            <person name="Ma L.-J."/>
            <person name="Dean R.A."/>
        </authorList>
    </citation>
    <scope>NUCLEOTIDE SEQUENCE</scope>
    <source>
        <strain evidence="17">R3-111a-1</strain>
    </source>
</reference>
<dbReference type="SUPFAM" id="SSF53187">
    <property type="entry name" value="Zn-dependent exopeptidases"/>
    <property type="match status" value="1"/>
</dbReference>
<dbReference type="PROSITE" id="PS52035">
    <property type="entry name" value="PEPTIDASE_M14"/>
    <property type="match status" value="1"/>
</dbReference>
<evidence type="ECO:0000313" key="17">
    <source>
        <dbReference type="EnsemblFungi" id="EJT71611"/>
    </source>
</evidence>
<keyword evidence="10" id="KW-0325">Glycoprotein</keyword>
<evidence type="ECO:0000256" key="4">
    <source>
        <dbReference type="ARBA" id="ARBA00005988"/>
    </source>
</evidence>
<keyword evidence="7 14" id="KW-0732">Signal</keyword>
<evidence type="ECO:0000259" key="15">
    <source>
        <dbReference type="PROSITE" id="PS52035"/>
    </source>
</evidence>
<gene>
    <name evidence="17" type="primary">20351324</name>
    <name evidence="16" type="ORF">GGTG_10866</name>
</gene>
<dbReference type="GO" id="GO:0005576">
    <property type="term" value="C:extracellular region"/>
    <property type="evidence" value="ECO:0007669"/>
    <property type="project" value="UniProtKB-SubCell"/>
</dbReference>
<dbReference type="Proteomes" id="UP000006039">
    <property type="component" value="Unassembled WGS sequence"/>
</dbReference>
<sequence length="555" mass="61068">MVRTIPTWACAGLLLGASGVSAQSGGAQSGLKFGENWLTTVRDSELVAKNFPAVEGVELLSPYFQDPESVNPAFVNGTDGPTDDFQLDFFIRKLAQRNAWLTYQAADFQSEEGRAIPYVYLSSPGSSSTRNDTAAAGSSKLRVYIQGGIHGNEPASDQSVLALLGKMDANQTWAASILDRMDIKILPRYNVDGVAYFQRQLSSNLDPNRDHIKLMKDQTRRIKQVISDFSPHIAIDIHEYSAPTIYGGHYQQGSDALISGGINLNIHGAIRSLVLDTFIPAMGARLEAHGLRWEHYVTGASNSTPGSEIAFTQAVTEPRTNRNAAGLTQAVSFLLETRGIRLADQHFQRRVATHLLKVEAVLELARDRAGEVYGEIERARADFIASDDPIVVTDSYTPTGLRNFTMVDRRSGAVVQAPVRWVATTPSVPELTRPRPEAYLIPRTWAAVAERLRVLGLRVETLDEEFRGQVGTLTVANSTLERELYEGHVLNTVSTREGRREVVLPPGSFRVSTRQKNAALAFVALEPENIDSYVTFNIIPVSAGEEYPIFRIPRS</sequence>
<proteinExistence type="inferred from homology"/>
<dbReference type="GO" id="GO:0004181">
    <property type="term" value="F:metallocarboxypeptidase activity"/>
    <property type="evidence" value="ECO:0007669"/>
    <property type="project" value="InterPro"/>
</dbReference>
<comment type="function">
    <text evidence="2">Extracellular metalloprotease that contributes to pathogenicity.</text>
</comment>
<feature type="active site" description="Proton donor/acceptor" evidence="13">
    <location>
        <position position="336"/>
    </location>
</feature>
<keyword evidence="6" id="KW-0645">Protease</keyword>
<dbReference type="VEuPathDB" id="FungiDB:GGTG_10866"/>
<dbReference type="GO" id="GO:0006508">
    <property type="term" value="P:proteolysis"/>
    <property type="evidence" value="ECO:0007669"/>
    <property type="project" value="UniProtKB-KW"/>
</dbReference>
<dbReference type="CDD" id="cd06242">
    <property type="entry name" value="M14-like"/>
    <property type="match status" value="1"/>
</dbReference>
<dbReference type="GeneID" id="20351324"/>
<evidence type="ECO:0000256" key="1">
    <source>
        <dbReference type="ARBA" id="ARBA00001947"/>
    </source>
</evidence>
<evidence type="ECO:0000256" key="10">
    <source>
        <dbReference type="ARBA" id="ARBA00023180"/>
    </source>
</evidence>
<dbReference type="OrthoDB" id="3626597at2759"/>
<keyword evidence="18" id="KW-1185">Reference proteome</keyword>
<keyword evidence="8" id="KW-0378">Hydrolase</keyword>
<evidence type="ECO:0000256" key="8">
    <source>
        <dbReference type="ARBA" id="ARBA00022801"/>
    </source>
</evidence>
<evidence type="ECO:0000313" key="16">
    <source>
        <dbReference type="EMBL" id="EJT71611.1"/>
    </source>
</evidence>
<feature type="domain" description="Peptidase M14" evidence="15">
    <location>
        <begin position="80"/>
        <end position="365"/>
    </location>
</feature>
<dbReference type="Gene3D" id="3.40.630.10">
    <property type="entry name" value="Zn peptidases"/>
    <property type="match status" value="1"/>
</dbReference>
<evidence type="ECO:0000256" key="9">
    <source>
        <dbReference type="ARBA" id="ARBA00023026"/>
    </source>
</evidence>
<dbReference type="EnsemblFungi" id="EJT71611">
    <property type="protein sequence ID" value="EJT71611"/>
    <property type="gene ID" value="GGTG_10866"/>
</dbReference>
<comment type="subcellular location">
    <subcellularLocation>
        <location evidence="3">Secreted</location>
    </subcellularLocation>
</comment>
<reference evidence="17" key="5">
    <citation type="submission" date="2018-04" db="UniProtKB">
        <authorList>
            <consortium name="EnsemblFungi"/>
        </authorList>
    </citation>
    <scope>IDENTIFICATION</scope>
    <source>
        <strain evidence="17">R3-111a-1</strain>
    </source>
</reference>
<evidence type="ECO:0000256" key="7">
    <source>
        <dbReference type="ARBA" id="ARBA00022729"/>
    </source>
</evidence>
<dbReference type="PANTHER" id="PTHR11705">
    <property type="entry name" value="PROTEASE FAMILY M14 CARBOXYPEPTIDASE A,B"/>
    <property type="match status" value="1"/>
</dbReference>
<evidence type="ECO:0000256" key="3">
    <source>
        <dbReference type="ARBA" id="ARBA00004613"/>
    </source>
</evidence>
<feature type="signal peptide" evidence="14">
    <location>
        <begin position="1"/>
        <end position="22"/>
    </location>
</feature>
<reference evidence="18" key="1">
    <citation type="submission" date="2010-07" db="EMBL/GenBank/DDBJ databases">
        <title>The genome sequence of Gaeumannomyces graminis var. tritici strain R3-111a-1.</title>
        <authorList>
            <consortium name="The Broad Institute Genome Sequencing Platform"/>
            <person name="Ma L.-J."/>
            <person name="Dead R."/>
            <person name="Young S."/>
            <person name="Zeng Q."/>
            <person name="Koehrsen M."/>
            <person name="Alvarado L."/>
            <person name="Berlin A."/>
            <person name="Chapman S.B."/>
            <person name="Chen Z."/>
            <person name="Freedman E."/>
            <person name="Gellesch M."/>
            <person name="Goldberg J."/>
            <person name="Griggs A."/>
            <person name="Gujja S."/>
            <person name="Heilman E.R."/>
            <person name="Heiman D."/>
            <person name="Hepburn T."/>
            <person name="Howarth C."/>
            <person name="Jen D."/>
            <person name="Larson L."/>
            <person name="Mehta T."/>
            <person name="Neiman D."/>
            <person name="Pearson M."/>
            <person name="Roberts A."/>
            <person name="Saif S."/>
            <person name="Shea T."/>
            <person name="Shenoy N."/>
            <person name="Sisk P."/>
            <person name="Stolte C."/>
            <person name="Sykes S."/>
            <person name="Walk T."/>
            <person name="White J."/>
            <person name="Yandava C."/>
            <person name="Haas B."/>
            <person name="Nusbaum C."/>
            <person name="Birren B."/>
        </authorList>
    </citation>
    <scope>NUCLEOTIDE SEQUENCE [LARGE SCALE GENOMIC DNA]</scope>
    <source>
        <strain evidence="18">R3-111a-1</strain>
    </source>
</reference>
<evidence type="ECO:0000256" key="12">
    <source>
        <dbReference type="ARBA" id="ARBA00042017"/>
    </source>
</evidence>
<evidence type="ECO:0000256" key="2">
    <source>
        <dbReference type="ARBA" id="ARBA00003091"/>
    </source>
</evidence>
<evidence type="ECO:0000256" key="5">
    <source>
        <dbReference type="ARBA" id="ARBA00022525"/>
    </source>
</evidence>
<dbReference type="eggNOG" id="ENOG502SM8M">
    <property type="taxonomic scope" value="Eukaryota"/>
</dbReference>
<dbReference type="EMBL" id="GL385400">
    <property type="protein sequence ID" value="EJT71611.1"/>
    <property type="molecule type" value="Genomic_DNA"/>
</dbReference>
<dbReference type="InterPro" id="IPR000834">
    <property type="entry name" value="Peptidase_M14"/>
</dbReference>
<keyword evidence="5" id="KW-0964">Secreted</keyword>
<reference evidence="16" key="2">
    <citation type="submission" date="2010-07" db="EMBL/GenBank/DDBJ databases">
        <authorList>
            <consortium name="The Broad Institute Genome Sequencing Platform"/>
            <consortium name="Broad Institute Genome Sequencing Center for Infectious Disease"/>
            <person name="Ma L.-J."/>
            <person name="Dead R."/>
            <person name="Young S."/>
            <person name="Zeng Q."/>
            <person name="Koehrsen M."/>
            <person name="Alvarado L."/>
            <person name="Berlin A."/>
            <person name="Chapman S.B."/>
            <person name="Chen Z."/>
            <person name="Freedman E."/>
            <person name="Gellesch M."/>
            <person name="Goldberg J."/>
            <person name="Griggs A."/>
            <person name="Gujja S."/>
            <person name="Heilman E.R."/>
            <person name="Heiman D."/>
            <person name="Hepburn T."/>
            <person name="Howarth C."/>
            <person name="Jen D."/>
            <person name="Larson L."/>
            <person name="Mehta T."/>
            <person name="Neiman D."/>
            <person name="Pearson M."/>
            <person name="Roberts A."/>
            <person name="Saif S."/>
            <person name="Shea T."/>
            <person name="Shenoy N."/>
            <person name="Sisk P."/>
            <person name="Stolte C."/>
            <person name="Sykes S."/>
            <person name="Walk T."/>
            <person name="White J."/>
            <person name="Yandava C."/>
            <person name="Haas B."/>
            <person name="Nusbaum C."/>
            <person name="Birren B."/>
        </authorList>
    </citation>
    <scope>NUCLEOTIDE SEQUENCE</scope>
    <source>
        <strain evidence="16">R3-111a-1</strain>
    </source>
</reference>